<dbReference type="EMBL" id="JALJRB010000003">
    <property type="protein sequence ID" value="MCJ8499919.1"/>
    <property type="molecule type" value="Genomic_DNA"/>
</dbReference>
<accession>A0AA41UIB9</accession>
<evidence type="ECO:0000313" key="4">
    <source>
        <dbReference type="Proteomes" id="UP001165427"/>
    </source>
</evidence>
<dbReference type="Gene3D" id="2.40.10.220">
    <property type="entry name" value="predicted glycosyltransferase like domains"/>
    <property type="match status" value="1"/>
</dbReference>
<feature type="domain" description="PilZ" evidence="1">
    <location>
        <begin position="226"/>
        <end position="319"/>
    </location>
</feature>
<reference evidence="3" key="1">
    <citation type="submission" date="2022-04" db="EMBL/GenBank/DDBJ databases">
        <title>Desulfatitalea alkaliphila sp. nov., a novel anaerobic sulfate-reducing bacterium isolated from terrestrial mud volcano, Taman Peninsula, Russia.</title>
        <authorList>
            <person name="Khomyakova M.A."/>
            <person name="Merkel A.Y."/>
            <person name="Slobodkin A.I."/>
        </authorList>
    </citation>
    <scope>NUCLEOTIDE SEQUENCE</scope>
    <source>
        <strain evidence="3">M08but</strain>
    </source>
</reference>
<dbReference type="SUPFAM" id="SSF141371">
    <property type="entry name" value="PilZ domain-like"/>
    <property type="match status" value="1"/>
</dbReference>
<evidence type="ECO:0000259" key="1">
    <source>
        <dbReference type="Pfam" id="PF07238"/>
    </source>
</evidence>
<evidence type="ECO:0000313" key="3">
    <source>
        <dbReference type="EMBL" id="MCJ8499919.1"/>
    </source>
</evidence>
<name>A0AA41UIB9_9BACT</name>
<dbReference type="InterPro" id="IPR011006">
    <property type="entry name" value="CheY-like_superfamily"/>
</dbReference>
<keyword evidence="4" id="KW-1185">Reference proteome</keyword>
<dbReference type="InterPro" id="IPR025497">
    <property type="entry name" value="PatA-like_N"/>
</dbReference>
<sequence length="326" mass="36315">MKTILYIEEKPHVRENVIRLLNGPGDFFKVLTAASVVEAIDLMERIKVDLVLAGRQVTPKEVDLLDVRLRQCADTRLLAMADRKSHVAGLLKAFEYKMQFEVPVDIGLLLERLLSEFGYDTGGQVRGISIEAFLQMIELDGKTCTVKVLSGGRCGHLYFVSGEMIDAQLDTLNGKEAAFAVFAMDNPLLTIDYQTPCREKAIHSPLMSLLLESGRIKDEQVPKLDERRRYKRFACALPVEFVYSDWSHQGVITNISLSGVFLETKGPFTVGHEVHIAFFSQSLNKGCRIGGFIVRRDPAGIGVKFQATSINQMAVLRTVIHEVAGT</sequence>
<evidence type="ECO:0000259" key="2">
    <source>
        <dbReference type="Pfam" id="PF14332"/>
    </source>
</evidence>
<dbReference type="Pfam" id="PF14332">
    <property type="entry name" value="DUF4388"/>
    <property type="match status" value="1"/>
</dbReference>
<dbReference type="RefSeq" id="WP_246903567.1">
    <property type="nucleotide sequence ID" value="NZ_JALJRB010000003.1"/>
</dbReference>
<dbReference type="Proteomes" id="UP001165427">
    <property type="component" value="Unassembled WGS sequence"/>
</dbReference>
<organism evidence="3 4">
    <name type="scientific">Desulfatitalea alkaliphila</name>
    <dbReference type="NCBI Taxonomy" id="2929485"/>
    <lineage>
        <taxon>Bacteria</taxon>
        <taxon>Pseudomonadati</taxon>
        <taxon>Thermodesulfobacteriota</taxon>
        <taxon>Desulfobacteria</taxon>
        <taxon>Desulfobacterales</taxon>
        <taxon>Desulfosarcinaceae</taxon>
        <taxon>Desulfatitalea</taxon>
    </lineage>
</organism>
<proteinExistence type="predicted"/>
<dbReference type="Pfam" id="PF07238">
    <property type="entry name" value="PilZ"/>
    <property type="match status" value="1"/>
</dbReference>
<comment type="caution">
    <text evidence="3">The sequence shown here is derived from an EMBL/GenBank/DDBJ whole genome shotgun (WGS) entry which is preliminary data.</text>
</comment>
<feature type="domain" description="PatA-like N-terminal" evidence="2">
    <location>
        <begin position="123"/>
        <end position="220"/>
    </location>
</feature>
<dbReference type="SUPFAM" id="SSF52172">
    <property type="entry name" value="CheY-like"/>
    <property type="match status" value="1"/>
</dbReference>
<dbReference type="AlphaFoldDB" id="A0AA41UIB9"/>
<dbReference type="InterPro" id="IPR009875">
    <property type="entry name" value="PilZ_domain"/>
</dbReference>
<protein>
    <submittedName>
        <fullName evidence="3">PilZ domain-containing protein</fullName>
    </submittedName>
</protein>
<gene>
    <name evidence="3" type="ORF">MRX98_04985</name>
</gene>
<dbReference type="GO" id="GO:0035438">
    <property type="term" value="F:cyclic-di-GMP binding"/>
    <property type="evidence" value="ECO:0007669"/>
    <property type="project" value="InterPro"/>
</dbReference>